<proteinExistence type="predicted"/>
<dbReference type="InterPro" id="IPR046762">
    <property type="entry name" value="pAdhesive_17"/>
</dbReference>
<evidence type="ECO:0000259" key="2">
    <source>
        <dbReference type="Pfam" id="PF20609"/>
    </source>
</evidence>
<keyword evidence="4" id="KW-1185">Reference proteome</keyword>
<comment type="caution">
    <text evidence="3">The sequence shown here is derived from an EMBL/GenBank/DDBJ whole genome shotgun (WGS) entry which is preliminary data.</text>
</comment>
<dbReference type="Gene3D" id="2.60.40.10">
    <property type="entry name" value="Immunoglobulins"/>
    <property type="match status" value="1"/>
</dbReference>
<gene>
    <name evidence="3" type="ORF">GQ671_07470</name>
</gene>
<dbReference type="InterPro" id="IPR041498">
    <property type="entry name" value="Big_6"/>
</dbReference>
<dbReference type="Proteomes" id="UP000436284">
    <property type="component" value="Unassembled WGS sequence"/>
</dbReference>
<protein>
    <submittedName>
        <fullName evidence="3">Uncharacterized protein</fullName>
    </submittedName>
</protein>
<organism evidence="3 4">
    <name type="scientific">Salinicoccus hispanicus</name>
    <dbReference type="NCBI Taxonomy" id="157225"/>
    <lineage>
        <taxon>Bacteria</taxon>
        <taxon>Bacillati</taxon>
        <taxon>Bacillota</taxon>
        <taxon>Bacilli</taxon>
        <taxon>Bacillales</taxon>
        <taxon>Staphylococcaceae</taxon>
        <taxon>Salinicoccus</taxon>
    </lineage>
</organism>
<dbReference type="RefSeq" id="WP_246153191.1">
    <property type="nucleotide sequence ID" value="NZ_WUUK01000002.1"/>
</dbReference>
<evidence type="ECO:0000259" key="1">
    <source>
        <dbReference type="Pfam" id="PF17936"/>
    </source>
</evidence>
<feature type="domain" description="Bacterial Ig" evidence="1">
    <location>
        <begin position="384"/>
        <end position="457"/>
    </location>
</feature>
<dbReference type="Pfam" id="PF17936">
    <property type="entry name" value="Big_6"/>
    <property type="match status" value="1"/>
</dbReference>
<evidence type="ECO:0000313" key="4">
    <source>
        <dbReference type="Proteomes" id="UP000436284"/>
    </source>
</evidence>
<evidence type="ECO:0000313" key="3">
    <source>
        <dbReference type="EMBL" id="MXQ51109.1"/>
    </source>
</evidence>
<dbReference type="Pfam" id="PF20609">
    <property type="entry name" value="pAdhesive_17"/>
    <property type="match status" value="1"/>
</dbReference>
<sequence>MSRKHSKKKINNYDYKKAFKRKSDLSFRKKAGMAFVAANLLIAPAAGTYLGENLGQSNVAEAASLAEVQLLSDVNINADLQDSGNPDFYNLNLQLTGTGLADLELVNPDRSVVFYAEELAGQLSNNGPADVTVEILPIVLEEDLPALSNSIAGVTGSVNDLVAGLTTTLDNTINGTSLAGLVQVEGLDELGTALESLNNLDAALQDLTQYNGQAEVVINGDGSVVVTFEDGLGNHVEAAVENVVQSALNDVLTAVDNVNVTLLDSSPLLSGILETLVINPIVNPLVSGVTSTVNGLQQDLTSGAIDISNELAGVQVVGNTTVNANVLVNRPAGIEGDVVVQGAGITTSVIDAELLSSLQSSDVITFDEDATAPVLDSADITGNSTDGYAVTGTGAEPGDDVIVSDADGNQIGTSIIAEDGTYAVDVAADAVVPGEVLTVQAIDDAGNVSEPLPVTVPEDVDDVVPVLDSADITGNSTDGYAVTGTGAEPGDDVVVSDADGNQVGTGIIAEDGT</sequence>
<accession>A0A6N8U656</accession>
<reference evidence="3 4" key="1">
    <citation type="submission" date="2019-12" db="EMBL/GenBank/DDBJ databases">
        <title>Salinicoccus cyprini sp. nov., isolated from gastro-intestinal tract of mirror carp, Cyprinus carpio var. specularis, collected from Gobind Sagar Reservoir, Himachal Pradesh, India.</title>
        <authorList>
            <person name="Talwar C."/>
            <person name="Singh A.K."/>
            <person name="Lal R."/>
            <person name="Negi R.K."/>
        </authorList>
    </citation>
    <scope>NUCLEOTIDE SEQUENCE [LARGE SCALE GENOMIC DNA]</scope>
    <source>
        <strain evidence="3 4">J-82</strain>
    </source>
</reference>
<dbReference type="EMBL" id="WUUK01000002">
    <property type="protein sequence ID" value="MXQ51109.1"/>
    <property type="molecule type" value="Genomic_DNA"/>
</dbReference>
<dbReference type="AlphaFoldDB" id="A0A6N8U656"/>
<feature type="non-terminal residue" evidence="3">
    <location>
        <position position="513"/>
    </location>
</feature>
<name>A0A6N8U656_9STAP</name>
<dbReference type="InterPro" id="IPR013783">
    <property type="entry name" value="Ig-like_fold"/>
</dbReference>
<feature type="domain" description="Putative adhesive" evidence="2">
    <location>
        <begin position="63"/>
        <end position="366"/>
    </location>
</feature>